<reference evidence="1" key="1">
    <citation type="submission" date="2022-08" db="UniProtKB">
        <authorList>
            <consortium name="EnsemblMetazoa"/>
        </authorList>
    </citation>
    <scope>IDENTIFICATION</scope>
    <source>
        <strain evidence="1">05x7-T-G4-1.051#20</strain>
    </source>
</reference>
<sequence length="159" mass="17987">MHWTKHQTVWPGGQGDEKSVIWLDPVTDGSMPHKLAQHTLHNTGLRPHRIWMLLKSYFDRLQEMFTTQDFTTLCQHLEVPIFTGYTVSGDIIDKTALPGKYKAWIYQHNSSLASTCVRRAINISGIDGTIDQCTLEDGSRFSEASAALLSTSREQSCNY</sequence>
<accession>A0A8W8KF59</accession>
<organism evidence="1 2">
    <name type="scientific">Magallana gigas</name>
    <name type="common">Pacific oyster</name>
    <name type="synonym">Crassostrea gigas</name>
    <dbReference type="NCBI Taxonomy" id="29159"/>
    <lineage>
        <taxon>Eukaryota</taxon>
        <taxon>Metazoa</taxon>
        <taxon>Spiralia</taxon>
        <taxon>Lophotrochozoa</taxon>
        <taxon>Mollusca</taxon>
        <taxon>Bivalvia</taxon>
        <taxon>Autobranchia</taxon>
        <taxon>Pteriomorphia</taxon>
        <taxon>Ostreida</taxon>
        <taxon>Ostreoidea</taxon>
        <taxon>Ostreidae</taxon>
        <taxon>Magallana</taxon>
    </lineage>
</organism>
<name>A0A8W8KF59_MAGGI</name>
<dbReference type="Proteomes" id="UP000005408">
    <property type="component" value="Unassembled WGS sequence"/>
</dbReference>
<keyword evidence="2" id="KW-1185">Reference proteome</keyword>
<dbReference type="AlphaFoldDB" id="A0A8W8KF59"/>
<protein>
    <submittedName>
        <fullName evidence="1">Uncharacterized protein</fullName>
    </submittedName>
</protein>
<proteinExistence type="predicted"/>
<dbReference type="EnsemblMetazoa" id="G23620.1">
    <property type="protein sequence ID" value="G23620.1:cds"/>
    <property type="gene ID" value="G23620"/>
</dbReference>
<evidence type="ECO:0000313" key="1">
    <source>
        <dbReference type="EnsemblMetazoa" id="G23620.1:cds"/>
    </source>
</evidence>
<evidence type="ECO:0000313" key="2">
    <source>
        <dbReference type="Proteomes" id="UP000005408"/>
    </source>
</evidence>